<dbReference type="InterPro" id="IPR000719">
    <property type="entry name" value="Prot_kinase_dom"/>
</dbReference>
<keyword evidence="1 4" id="KW-0547">Nucleotide-binding</keyword>
<keyword evidence="8" id="KW-1185">Reference proteome</keyword>
<dbReference type="PROSITE" id="PS00107">
    <property type="entry name" value="PROTEIN_KINASE_ATP"/>
    <property type="match status" value="1"/>
</dbReference>
<protein>
    <recommendedName>
        <fullName evidence="6">Protein kinase domain-containing protein</fullName>
    </recommendedName>
</protein>
<sequence>MERNMLIFPCIQTLKMNSPHYSSAFLFTRLGYLYCVEIETAFVYFSARVSRLPPTHAALARDGNVIALYPDGKMYKFDLNQANIVDFIATKCDNPQVAIKVATAAGLQISDDLINQQFDKLLQMGYYAEAAHFAIKSPGDALRNQATIENLRRIPNGIGGVLPLHQYFTVILDNTKLNEVESIELCKIMLQQNKINFIEKWIKEDKLTLTEELGDLCKQDPRIALAIYLRANVSSKIVVSFAELGMFDQLQAYCQKYAYQPNWIHVATIFARQNPEKIGPVLTYIANNGNPLVDPKELVQMLLQFQLIKDATSFLISVLPQDREEDSELQTLLFEIALNNAPKLAEDLFSRNCFSYYDRQRVAALCQKLGIGILNNNTKAPKSEDDTNELLKRIEDQSLEISSLKKKLSDSERIIKELKKTRQEKNETVYLDQIRFLEQHLGRYEQIQPFDILNAKTHRHPDDSFVSERKRERKAAIFFGDEDEEHQKVLKKIGEGATSVAYKVIDDRTSEVICKKVLKNVDDENVFKKLQNSMKEIETLLGIDHPCICQAIGFNSREKVQPNDEYDDNDEYDNDERQEKTTVALFLEYLPYKLKDYLKSEIMNSTLKTKIAIEVAFGMMRLHELGMIHRDLKIENIMLNSILEAKIIDFDLVHVDDDEREDSLTKGIGTFEYMSPEMLNSENYDNKTDVYSYGIVLFALFVGRLPKQSIRDKMEKKELDFPSRSLMTSNCVELIKMCTSFEAGKRPSFSEIIKFIESKSFRLAKEVDVDSVKSRFQTLSVIEEDFKQSQMKNDVENNPKMTL</sequence>
<dbReference type="Gene3D" id="3.30.200.20">
    <property type="entry name" value="Phosphorylase Kinase, domain 1"/>
    <property type="match status" value="1"/>
</dbReference>
<evidence type="ECO:0000256" key="5">
    <source>
        <dbReference type="SAM" id="Coils"/>
    </source>
</evidence>
<feature type="repeat" description="CHCR" evidence="3">
    <location>
        <begin position="286"/>
        <end position="442"/>
    </location>
</feature>
<dbReference type="Gene3D" id="1.10.510.10">
    <property type="entry name" value="Transferase(Phosphotransferase) domain 1"/>
    <property type="match status" value="1"/>
</dbReference>
<keyword evidence="5" id="KW-0175">Coiled coil</keyword>
<evidence type="ECO:0000313" key="7">
    <source>
        <dbReference type="EMBL" id="KAK8842105.1"/>
    </source>
</evidence>
<accession>A0ABR2H9M3</accession>
<dbReference type="PANTHER" id="PTHR10292">
    <property type="entry name" value="CLATHRIN HEAVY CHAIN RELATED"/>
    <property type="match status" value="1"/>
</dbReference>
<dbReference type="PROSITE" id="PS00108">
    <property type="entry name" value="PROTEIN_KINASE_ST"/>
    <property type="match status" value="1"/>
</dbReference>
<dbReference type="InterPro" id="IPR017441">
    <property type="entry name" value="Protein_kinase_ATP_BS"/>
</dbReference>
<evidence type="ECO:0000256" key="4">
    <source>
        <dbReference type="PROSITE-ProRule" id="PRU10141"/>
    </source>
</evidence>
<name>A0ABR2H9M3_9EUKA</name>
<feature type="coiled-coil region" evidence="5">
    <location>
        <begin position="387"/>
        <end position="428"/>
    </location>
</feature>
<dbReference type="InterPro" id="IPR008271">
    <property type="entry name" value="Ser/Thr_kinase_AS"/>
</dbReference>
<dbReference type="PROSITE" id="PS50236">
    <property type="entry name" value="CHCR"/>
    <property type="match status" value="1"/>
</dbReference>
<dbReference type="InterPro" id="IPR055358">
    <property type="entry name" value="CHCR"/>
</dbReference>
<dbReference type="Pfam" id="PF00069">
    <property type="entry name" value="Pkinase"/>
    <property type="match status" value="1"/>
</dbReference>
<evidence type="ECO:0000256" key="1">
    <source>
        <dbReference type="ARBA" id="ARBA00022741"/>
    </source>
</evidence>
<dbReference type="Gene3D" id="1.25.40.30">
    <property type="match status" value="1"/>
</dbReference>
<feature type="binding site" evidence="4">
    <location>
        <position position="515"/>
    </location>
    <ligand>
        <name>ATP</name>
        <dbReference type="ChEBI" id="CHEBI:30616"/>
    </ligand>
</feature>
<reference evidence="7 8" key="1">
    <citation type="submission" date="2024-04" db="EMBL/GenBank/DDBJ databases">
        <title>Tritrichomonas musculus Genome.</title>
        <authorList>
            <person name="Alves-Ferreira E."/>
            <person name="Grigg M."/>
            <person name="Lorenzi H."/>
            <person name="Galac M."/>
        </authorList>
    </citation>
    <scope>NUCLEOTIDE SEQUENCE [LARGE SCALE GENOMIC DNA]</scope>
    <source>
        <strain evidence="7 8">EAF2021</strain>
    </source>
</reference>
<dbReference type="InterPro" id="IPR000547">
    <property type="entry name" value="Clathrin_H-chain/VPS_repeat"/>
</dbReference>
<comment type="caution">
    <text evidence="7">The sequence shown here is derived from an EMBL/GenBank/DDBJ whole genome shotgun (WGS) entry which is preliminary data.</text>
</comment>
<dbReference type="SUPFAM" id="SSF56112">
    <property type="entry name" value="Protein kinase-like (PK-like)"/>
    <property type="match status" value="1"/>
</dbReference>
<proteinExistence type="predicted"/>
<dbReference type="InterPro" id="IPR012331">
    <property type="entry name" value="Clathrin_H-chain_linker"/>
</dbReference>
<dbReference type="PROSITE" id="PS50011">
    <property type="entry name" value="PROTEIN_KINASE_DOM"/>
    <property type="match status" value="1"/>
</dbReference>
<dbReference type="InterPro" id="IPR011009">
    <property type="entry name" value="Kinase-like_dom_sf"/>
</dbReference>
<organism evidence="7 8">
    <name type="scientific">Tritrichomonas musculus</name>
    <dbReference type="NCBI Taxonomy" id="1915356"/>
    <lineage>
        <taxon>Eukaryota</taxon>
        <taxon>Metamonada</taxon>
        <taxon>Parabasalia</taxon>
        <taxon>Tritrichomonadida</taxon>
        <taxon>Tritrichomonadidae</taxon>
        <taxon>Tritrichomonas</taxon>
    </lineage>
</organism>
<evidence type="ECO:0000256" key="3">
    <source>
        <dbReference type="PROSITE-ProRule" id="PRU01006"/>
    </source>
</evidence>
<dbReference type="SMART" id="SM00220">
    <property type="entry name" value="S_TKc"/>
    <property type="match status" value="1"/>
</dbReference>
<dbReference type="SUPFAM" id="SSF48371">
    <property type="entry name" value="ARM repeat"/>
    <property type="match status" value="2"/>
</dbReference>
<dbReference type="EMBL" id="JAPFFF010000039">
    <property type="protein sequence ID" value="KAK8842105.1"/>
    <property type="molecule type" value="Genomic_DNA"/>
</dbReference>
<dbReference type="Proteomes" id="UP001470230">
    <property type="component" value="Unassembled WGS sequence"/>
</dbReference>
<feature type="domain" description="Protein kinase" evidence="6">
    <location>
        <begin position="487"/>
        <end position="761"/>
    </location>
</feature>
<evidence type="ECO:0000256" key="2">
    <source>
        <dbReference type="ARBA" id="ARBA00022840"/>
    </source>
</evidence>
<dbReference type="InterPro" id="IPR016024">
    <property type="entry name" value="ARM-type_fold"/>
</dbReference>
<gene>
    <name evidence="7" type="ORF">M9Y10_026332</name>
</gene>
<dbReference type="PANTHER" id="PTHR10292:SF1">
    <property type="entry name" value="CLATHRIN HEAVY CHAIN"/>
    <property type="match status" value="1"/>
</dbReference>
<dbReference type="Pfam" id="PF13838">
    <property type="entry name" value="Clathrin_H_link"/>
    <property type="match status" value="1"/>
</dbReference>
<evidence type="ECO:0000313" key="8">
    <source>
        <dbReference type="Proteomes" id="UP001470230"/>
    </source>
</evidence>
<evidence type="ECO:0000259" key="6">
    <source>
        <dbReference type="PROSITE" id="PS50011"/>
    </source>
</evidence>
<keyword evidence="2 4" id="KW-0067">ATP-binding</keyword>
<dbReference type="Pfam" id="PF00637">
    <property type="entry name" value="Clathrin"/>
    <property type="match status" value="1"/>
</dbReference>